<accession>A0A2T7P9Y2</accession>
<protein>
    <submittedName>
        <fullName evidence="2">Uncharacterized protein</fullName>
    </submittedName>
</protein>
<proteinExistence type="predicted"/>
<feature type="transmembrane region" description="Helical" evidence="1">
    <location>
        <begin position="71"/>
        <end position="94"/>
    </location>
</feature>
<sequence length="109" mass="12025">MIEAGQKTLLDVEPAMRESAVSRFLYVARSRRSLITWREKTCETSNKGRDLVCGQHDCLEIPDRNPPVSSAVGAALTSLLLLLQLLLFHIFVAFASNSPKAILVTKVSI</sequence>
<comment type="caution">
    <text evidence="2">The sequence shown here is derived from an EMBL/GenBank/DDBJ whole genome shotgun (WGS) entry which is preliminary data.</text>
</comment>
<dbReference type="AlphaFoldDB" id="A0A2T7P9Y2"/>
<reference evidence="2 3" key="1">
    <citation type="submission" date="2018-04" db="EMBL/GenBank/DDBJ databases">
        <title>The genome of golden apple snail Pomacea canaliculata provides insight into stress tolerance and invasive adaptation.</title>
        <authorList>
            <person name="Liu C."/>
            <person name="Liu B."/>
            <person name="Ren Y."/>
            <person name="Zhang Y."/>
            <person name="Wang H."/>
            <person name="Li S."/>
            <person name="Jiang F."/>
            <person name="Yin L."/>
            <person name="Zhang G."/>
            <person name="Qian W."/>
            <person name="Fan W."/>
        </authorList>
    </citation>
    <scope>NUCLEOTIDE SEQUENCE [LARGE SCALE GENOMIC DNA]</scope>
    <source>
        <strain evidence="2">SZHN2017</strain>
        <tissue evidence="2">Muscle</tissue>
    </source>
</reference>
<keyword evidence="1" id="KW-0472">Membrane</keyword>
<organism evidence="2 3">
    <name type="scientific">Pomacea canaliculata</name>
    <name type="common">Golden apple snail</name>
    <dbReference type="NCBI Taxonomy" id="400727"/>
    <lineage>
        <taxon>Eukaryota</taxon>
        <taxon>Metazoa</taxon>
        <taxon>Spiralia</taxon>
        <taxon>Lophotrochozoa</taxon>
        <taxon>Mollusca</taxon>
        <taxon>Gastropoda</taxon>
        <taxon>Caenogastropoda</taxon>
        <taxon>Architaenioglossa</taxon>
        <taxon>Ampullarioidea</taxon>
        <taxon>Ampullariidae</taxon>
        <taxon>Pomacea</taxon>
    </lineage>
</organism>
<keyword evidence="3" id="KW-1185">Reference proteome</keyword>
<dbReference type="EMBL" id="PZQS01000005">
    <property type="protein sequence ID" value="PVD30230.1"/>
    <property type="molecule type" value="Genomic_DNA"/>
</dbReference>
<evidence type="ECO:0000313" key="2">
    <source>
        <dbReference type="EMBL" id="PVD30230.1"/>
    </source>
</evidence>
<keyword evidence="1" id="KW-0812">Transmembrane</keyword>
<name>A0A2T7P9Y2_POMCA</name>
<evidence type="ECO:0000256" key="1">
    <source>
        <dbReference type="SAM" id="Phobius"/>
    </source>
</evidence>
<gene>
    <name evidence="2" type="ORF">C0Q70_09492</name>
</gene>
<keyword evidence="1" id="KW-1133">Transmembrane helix</keyword>
<evidence type="ECO:0000313" key="3">
    <source>
        <dbReference type="Proteomes" id="UP000245119"/>
    </source>
</evidence>
<dbReference type="Proteomes" id="UP000245119">
    <property type="component" value="Linkage Group LG5"/>
</dbReference>